<proteinExistence type="predicted"/>
<accession>A0ABT4XLL0</accession>
<gene>
    <name evidence="1" type="ORF">PH586_22260</name>
</gene>
<sequence>MPTAPPAFSAVLFGLSGCLVDFGARTLPTAMQRLYPGHGDEQSNPAKSALEQRLGRAPDADERQVFERALSEAAGEHAELTPGALEQLQQLHLQNVPCAWLDELPGDSSSVLAAPLPDWLVAAPSRVGRAWPAPDACWQALMGLQVAQLDGCVLISGEPRLLQAGLNAGLWTIGLAACGPLCNQAPADWQALAAAERDRLRTQATLTLYRLGVHAVIDQLSELGPCLVDLGSRRQKGEKP</sequence>
<name>A0ABT4XLL0_9PSED</name>
<dbReference type="SUPFAM" id="SSF56784">
    <property type="entry name" value="HAD-like"/>
    <property type="match status" value="1"/>
</dbReference>
<reference evidence="1 2" key="1">
    <citation type="submission" date="2023-01" db="EMBL/GenBank/DDBJ databases">
        <title>Pseudomonas SA3-5T sp. nov., isolated from tidal flat sediment.</title>
        <authorList>
            <person name="Kim H.S."/>
            <person name="Kim J.-S."/>
            <person name="Suh M.K."/>
            <person name="Eom M.K."/>
            <person name="Lee J.-S."/>
        </authorList>
    </citation>
    <scope>NUCLEOTIDE SEQUENCE [LARGE SCALE GENOMIC DNA]</scope>
    <source>
        <strain evidence="1 2">SA3-5</strain>
    </source>
</reference>
<dbReference type="EMBL" id="JAQJZJ010000015">
    <property type="protein sequence ID" value="MDA7089109.1"/>
    <property type="molecule type" value="Genomic_DNA"/>
</dbReference>
<dbReference type="InterPro" id="IPR023214">
    <property type="entry name" value="HAD_sf"/>
</dbReference>
<dbReference type="RefSeq" id="WP_271350000.1">
    <property type="nucleotide sequence ID" value="NZ_JAQJZJ010000015.1"/>
</dbReference>
<organism evidence="1 2">
    <name type="scientific">Pseudomonas aestuarii</name>
    <dbReference type="NCBI Taxonomy" id="3018340"/>
    <lineage>
        <taxon>Bacteria</taxon>
        <taxon>Pseudomonadati</taxon>
        <taxon>Pseudomonadota</taxon>
        <taxon>Gammaproteobacteria</taxon>
        <taxon>Pseudomonadales</taxon>
        <taxon>Pseudomonadaceae</taxon>
        <taxon>Pseudomonas</taxon>
    </lineage>
</organism>
<comment type="caution">
    <text evidence="1">The sequence shown here is derived from an EMBL/GenBank/DDBJ whole genome shotgun (WGS) entry which is preliminary data.</text>
</comment>
<dbReference type="Proteomes" id="UP001212042">
    <property type="component" value="Unassembled WGS sequence"/>
</dbReference>
<evidence type="ECO:0000313" key="2">
    <source>
        <dbReference type="Proteomes" id="UP001212042"/>
    </source>
</evidence>
<dbReference type="InterPro" id="IPR036412">
    <property type="entry name" value="HAD-like_sf"/>
</dbReference>
<protein>
    <submittedName>
        <fullName evidence="1">HAD family phosphatase</fullName>
    </submittedName>
</protein>
<evidence type="ECO:0000313" key="1">
    <source>
        <dbReference type="EMBL" id="MDA7089109.1"/>
    </source>
</evidence>
<dbReference type="Gene3D" id="3.40.50.1000">
    <property type="entry name" value="HAD superfamily/HAD-like"/>
    <property type="match status" value="1"/>
</dbReference>
<keyword evidence="2" id="KW-1185">Reference proteome</keyword>